<comment type="caution">
    <text evidence="1">The sequence shown here is derived from an EMBL/GenBank/DDBJ whole genome shotgun (WGS) entry which is preliminary data.</text>
</comment>
<keyword evidence="2" id="KW-1185">Reference proteome</keyword>
<dbReference type="EMBL" id="MU003515">
    <property type="protein sequence ID" value="KAF2468565.1"/>
    <property type="molecule type" value="Genomic_DNA"/>
</dbReference>
<accession>A0ACB6QPW6</accession>
<evidence type="ECO:0000313" key="1">
    <source>
        <dbReference type="EMBL" id="KAF2468565.1"/>
    </source>
</evidence>
<protein>
    <submittedName>
        <fullName evidence="1">Uncharacterized protein</fullName>
    </submittedName>
</protein>
<reference evidence="1" key="1">
    <citation type="journal article" date="2020" name="Stud. Mycol.">
        <title>101 Dothideomycetes genomes: a test case for predicting lifestyles and emergence of pathogens.</title>
        <authorList>
            <person name="Haridas S."/>
            <person name="Albert R."/>
            <person name="Binder M."/>
            <person name="Bloem J."/>
            <person name="Labutti K."/>
            <person name="Salamov A."/>
            <person name="Andreopoulos B."/>
            <person name="Baker S."/>
            <person name="Barry K."/>
            <person name="Bills G."/>
            <person name="Bluhm B."/>
            <person name="Cannon C."/>
            <person name="Castanera R."/>
            <person name="Culley D."/>
            <person name="Daum C."/>
            <person name="Ezra D."/>
            <person name="Gonzalez J."/>
            <person name="Henrissat B."/>
            <person name="Kuo A."/>
            <person name="Liang C."/>
            <person name="Lipzen A."/>
            <person name="Lutzoni F."/>
            <person name="Magnuson J."/>
            <person name="Mondo S."/>
            <person name="Nolan M."/>
            <person name="Ohm R."/>
            <person name="Pangilinan J."/>
            <person name="Park H.-J."/>
            <person name="Ramirez L."/>
            <person name="Alfaro M."/>
            <person name="Sun H."/>
            <person name="Tritt A."/>
            <person name="Yoshinaga Y."/>
            <person name="Zwiers L.-H."/>
            <person name="Turgeon B."/>
            <person name="Goodwin S."/>
            <person name="Spatafora J."/>
            <person name="Crous P."/>
            <person name="Grigoriev I."/>
        </authorList>
    </citation>
    <scope>NUCLEOTIDE SEQUENCE</scope>
    <source>
        <strain evidence="1">ATCC 200398</strain>
    </source>
</reference>
<evidence type="ECO:0000313" key="2">
    <source>
        <dbReference type="Proteomes" id="UP000799755"/>
    </source>
</evidence>
<sequence length="531" mass="59511">MVGLPRESLYRPTRPLTYELANHSKAYFEMRQYAGGFSFLNALLISGTSISTPNRSYSAFLAPTSQLALASSLIVYPGITTKAKSADTVKGADAALRYLRNVQNIVNPINETLRGAFAFPDERSRKRAAGYRTLGLSPSPEVDESKRLKGLAATSQSLWMRATDFWHIVGWAFNCSVVHKKRWERWKLWLEVMLDFLEAEWAERVKLILEEGGDAHKILTKSLLWHYVSSRDAAIRSNRRVMVGAILSMGSLHSRKLFPEIWEEETAEPEMEEEEGNALAKIDIENGDFGDYEKVDEDVAMHGQSKVALRCSTGSPESSPPKSDDEFLICSSEEAIGRLGGMDAIILRQRLLALLVQVAQYIPDNFTTLGDLFDQFTEAYLQLPTNIFSVLLSTSQIPLQVQMGLNSNLLFPLLSGALPDYTVMEPTQEHLEEYFLPSRATTHRYAANAKISLIFEQMVMYFMSAKRLNATDDLRSAVESGIEAREKAYGNASRKKGNTQEEEQAKIILDQSTERLLGLLEIVELSAGKEL</sequence>
<proteinExistence type="predicted"/>
<name>A0ACB6QPW6_9PLEO</name>
<organism evidence="1 2">
    <name type="scientific">Lindgomyces ingoldianus</name>
    <dbReference type="NCBI Taxonomy" id="673940"/>
    <lineage>
        <taxon>Eukaryota</taxon>
        <taxon>Fungi</taxon>
        <taxon>Dikarya</taxon>
        <taxon>Ascomycota</taxon>
        <taxon>Pezizomycotina</taxon>
        <taxon>Dothideomycetes</taxon>
        <taxon>Pleosporomycetidae</taxon>
        <taxon>Pleosporales</taxon>
        <taxon>Lindgomycetaceae</taxon>
        <taxon>Lindgomyces</taxon>
    </lineage>
</organism>
<gene>
    <name evidence="1" type="ORF">BDR25DRAFT_231030</name>
</gene>
<dbReference type="Proteomes" id="UP000799755">
    <property type="component" value="Unassembled WGS sequence"/>
</dbReference>